<organism evidence="1 2">
    <name type="scientific">Fusarium venenatum</name>
    <dbReference type="NCBI Taxonomy" id="56646"/>
    <lineage>
        <taxon>Eukaryota</taxon>
        <taxon>Fungi</taxon>
        <taxon>Dikarya</taxon>
        <taxon>Ascomycota</taxon>
        <taxon>Pezizomycotina</taxon>
        <taxon>Sordariomycetes</taxon>
        <taxon>Hypocreomycetidae</taxon>
        <taxon>Hypocreales</taxon>
        <taxon>Nectriaceae</taxon>
        <taxon>Fusarium</taxon>
    </lineage>
</organism>
<dbReference type="EMBL" id="LN649229">
    <property type="protein sequence ID" value="CEI66694.1"/>
    <property type="molecule type" value="Genomic_DNA"/>
</dbReference>
<dbReference type="AlphaFoldDB" id="A0A2L2T759"/>
<protein>
    <submittedName>
        <fullName evidence="1">Uncharacterized protein</fullName>
    </submittedName>
</protein>
<dbReference type="Proteomes" id="UP000245910">
    <property type="component" value="Chromosome I"/>
</dbReference>
<evidence type="ECO:0000313" key="2">
    <source>
        <dbReference type="Proteomes" id="UP000245910"/>
    </source>
</evidence>
<name>A0A2L2T759_9HYPO</name>
<evidence type="ECO:0000313" key="1">
    <source>
        <dbReference type="EMBL" id="CEI66694.1"/>
    </source>
</evidence>
<reference evidence="2" key="1">
    <citation type="submission" date="2014-10" db="EMBL/GenBank/DDBJ databases">
        <authorList>
            <person name="King R."/>
        </authorList>
    </citation>
    <scope>NUCLEOTIDE SEQUENCE [LARGE SCALE GENOMIC DNA]</scope>
    <source>
        <strain evidence="2">A3/5</strain>
    </source>
</reference>
<keyword evidence="2" id="KW-1185">Reference proteome</keyword>
<sequence length="137" mass="15912">MTEERGISEANQRNERKSAGETLLVTFHRIFVIVRPGPCWTGLGFFIFAQLTFSVRSRHHHRTSGYDRSRENIPFLSFLDVLFPFKVEHRSFSTFDYFWSSCIPLSPSFNWDRIPHHLTPCNISCENHPLALALTSP</sequence>
<proteinExistence type="predicted"/>
<accession>A0A2L2T759</accession>